<keyword evidence="3" id="KW-0378">Hydrolase</keyword>
<dbReference type="AlphaFoldDB" id="A0A1H1M729"/>
<dbReference type="RefSeq" id="WP_090347397.1">
    <property type="nucleotide sequence ID" value="NZ_LT629751.1"/>
</dbReference>
<dbReference type="InterPro" id="IPR016195">
    <property type="entry name" value="Pol/histidinol_Pase-like"/>
</dbReference>
<dbReference type="PANTHER" id="PTHR39181:SF1">
    <property type="entry name" value="TYROSINE-PROTEIN PHOSPHATASE YWQE"/>
    <property type="match status" value="1"/>
</dbReference>
<evidence type="ECO:0000256" key="4">
    <source>
        <dbReference type="ARBA" id="ARBA00051722"/>
    </source>
</evidence>
<evidence type="ECO:0000313" key="5">
    <source>
        <dbReference type="EMBL" id="SDR82556.1"/>
    </source>
</evidence>
<dbReference type="Proteomes" id="UP000243359">
    <property type="component" value="Chromosome I"/>
</dbReference>
<dbReference type="EC" id="3.1.3.48" evidence="2"/>
<name>A0A1H1M729_9PSED</name>
<dbReference type="STRING" id="1392877.SAMN05216221_0429"/>
<keyword evidence="6" id="KW-1185">Reference proteome</keyword>
<comment type="similarity">
    <text evidence="1">Belongs to the metallo-dependent hydrolases superfamily. CpsB/CapC family.</text>
</comment>
<dbReference type="SUPFAM" id="SSF89550">
    <property type="entry name" value="PHP domain-like"/>
    <property type="match status" value="1"/>
</dbReference>
<dbReference type="GO" id="GO:0004725">
    <property type="term" value="F:protein tyrosine phosphatase activity"/>
    <property type="evidence" value="ECO:0007669"/>
    <property type="project" value="UniProtKB-EC"/>
</dbReference>
<dbReference type="Pfam" id="PF19567">
    <property type="entry name" value="CpsB_CapC"/>
    <property type="match status" value="1"/>
</dbReference>
<evidence type="ECO:0000313" key="6">
    <source>
        <dbReference type="Proteomes" id="UP000243359"/>
    </source>
</evidence>
<protein>
    <recommendedName>
        <fullName evidence="2">protein-tyrosine-phosphatase</fullName>
        <ecNumber evidence="2">3.1.3.48</ecNumber>
    </recommendedName>
</protein>
<dbReference type="EMBL" id="LT629751">
    <property type="protein sequence ID" value="SDR82556.1"/>
    <property type="molecule type" value="Genomic_DNA"/>
</dbReference>
<proteinExistence type="inferred from homology"/>
<dbReference type="PIRSF" id="PIRSF016557">
    <property type="entry name" value="Caps_synth_CpsB"/>
    <property type="match status" value="1"/>
</dbReference>
<evidence type="ECO:0000256" key="2">
    <source>
        <dbReference type="ARBA" id="ARBA00013064"/>
    </source>
</evidence>
<accession>A0A1H1M729</accession>
<reference evidence="6" key="1">
    <citation type="submission" date="2016-10" db="EMBL/GenBank/DDBJ databases">
        <authorList>
            <person name="Varghese N."/>
            <person name="Submissions S."/>
        </authorList>
    </citation>
    <scope>NUCLEOTIDE SEQUENCE [LARGE SCALE GENOMIC DNA]</scope>
    <source>
        <strain evidence="6">KCTC 32247</strain>
    </source>
</reference>
<evidence type="ECO:0000256" key="3">
    <source>
        <dbReference type="ARBA" id="ARBA00022801"/>
    </source>
</evidence>
<evidence type="ECO:0000256" key="1">
    <source>
        <dbReference type="ARBA" id="ARBA00005750"/>
    </source>
</evidence>
<dbReference type="OrthoDB" id="9788539at2"/>
<gene>
    <name evidence="5" type="ORF">SAMN05216221_0429</name>
</gene>
<comment type="catalytic activity">
    <reaction evidence="4">
        <text>O-phospho-L-tyrosyl-[protein] + H2O = L-tyrosyl-[protein] + phosphate</text>
        <dbReference type="Rhea" id="RHEA:10684"/>
        <dbReference type="Rhea" id="RHEA-COMP:10136"/>
        <dbReference type="Rhea" id="RHEA-COMP:20101"/>
        <dbReference type="ChEBI" id="CHEBI:15377"/>
        <dbReference type="ChEBI" id="CHEBI:43474"/>
        <dbReference type="ChEBI" id="CHEBI:46858"/>
        <dbReference type="ChEBI" id="CHEBI:61978"/>
        <dbReference type="EC" id="3.1.3.48"/>
    </reaction>
</comment>
<dbReference type="InterPro" id="IPR016667">
    <property type="entry name" value="Caps_polysacc_synth_CpsB/CapC"/>
</dbReference>
<dbReference type="Gene3D" id="3.20.20.140">
    <property type="entry name" value="Metal-dependent hydrolases"/>
    <property type="match status" value="1"/>
</dbReference>
<sequence length="241" mass="26781">MIDLHNHLLPGIDDGAPDLATALQLARIAVQDGITHLVCTPHIHPGRYDNDRRSIQAAHRIFNEGLAQAGIDLKVSWAAEVRFGMELMTALVEGALPMLGQWQDKKVLLLEFPHGEIPFGAERLTQWLLQRNVIPMIAHPERNKGIMRTPSKLKPFIAQGCLLQVTASSVAGHFGPTAQDVAHTLLEQDLVTILASDAHNTQHRPPHLREGMEHTARIVGDNRAERLVKDNPWQIARAHFT</sequence>
<organism evidence="5 6">
    <name type="scientific">Pseudomonas oryzae</name>
    <dbReference type="NCBI Taxonomy" id="1392877"/>
    <lineage>
        <taxon>Bacteria</taxon>
        <taxon>Pseudomonadati</taxon>
        <taxon>Pseudomonadota</taxon>
        <taxon>Gammaproteobacteria</taxon>
        <taxon>Pseudomonadales</taxon>
        <taxon>Pseudomonadaceae</taxon>
        <taxon>Pseudomonas</taxon>
    </lineage>
</organism>
<dbReference type="PANTHER" id="PTHR39181">
    <property type="entry name" value="TYROSINE-PROTEIN PHOSPHATASE YWQE"/>
    <property type="match status" value="1"/>
</dbReference>
<dbReference type="GO" id="GO:0030145">
    <property type="term" value="F:manganese ion binding"/>
    <property type="evidence" value="ECO:0007669"/>
    <property type="project" value="InterPro"/>
</dbReference>